<feature type="chain" id="PRO_5015090569" evidence="1">
    <location>
        <begin position="18"/>
        <end position="102"/>
    </location>
</feature>
<reference evidence="3" key="3">
    <citation type="submission" date="2020-10" db="EMBL/GenBank/DDBJ databases">
        <authorList>
            <person name="Scholz U."/>
            <person name="Mascher M."/>
            <person name="Fiebig A."/>
        </authorList>
    </citation>
    <scope>NUCLEOTIDE SEQUENCE [LARGE SCALE GENOMIC DNA]</scope>
    <source>
        <strain evidence="3">cv. Morex</strain>
    </source>
</reference>
<sequence length="102" mass="10868">MDRKVCISLVILALVLAGPMAGAVYSIDEAAMPTSLSMNLESGMAPELAVVDLELEVHRRVLAGGTLNVLDADRNRCIKTCHPDGQPYTPGCLKIYHCKGGT</sequence>
<dbReference type="OMA" id="PMAGAVY"/>
<dbReference type="EMBL" id="AK355649">
    <property type="protein sequence ID" value="BAJ86867.1"/>
    <property type="molecule type" value="mRNA"/>
</dbReference>
<dbReference type="PANTHER" id="PTHR34998">
    <property type="entry name" value="OS04G0357400 PROTEIN-RELATED"/>
    <property type="match status" value="1"/>
</dbReference>
<evidence type="ECO:0000313" key="4">
    <source>
        <dbReference type="Proteomes" id="UP000011116"/>
    </source>
</evidence>
<dbReference type="Gramene" id="HORVU.MOREX.r2.3HG0267950.1">
    <property type="protein sequence ID" value="HORVU.MOREX.r2.3HG0267950.1.CDS.1"/>
    <property type="gene ID" value="HORVU.MOREX.r2.3HG0267950"/>
</dbReference>
<reference evidence="2" key="1">
    <citation type="journal article" date="2011" name="Plant Physiol.">
        <title>Comprehensive sequence analysis of 24,783 barley full-length cDNAs derived from 12 clone libraries.</title>
        <authorList>
            <person name="Matsumoto T."/>
            <person name="Tanaka T."/>
            <person name="Sakai H."/>
            <person name="Amano N."/>
            <person name="Kanamori H."/>
            <person name="Kurita K."/>
            <person name="Kikuta A."/>
            <person name="Kamiya K."/>
            <person name="Yamamoto M."/>
            <person name="Ikawa H."/>
            <person name="Fujii N."/>
            <person name="Hori K."/>
            <person name="Itoh T."/>
            <person name="Sato K."/>
        </authorList>
    </citation>
    <scope>NUCLEOTIDE SEQUENCE</scope>
    <source>
        <tissue evidence="2">Shoot</tissue>
    </source>
</reference>
<organism evidence="2">
    <name type="scientific">Hordeum vulgare subsp. vulgare</name>
    <name type="common">Domesticated barley</name>
    <dbReference type="NCBI Taxonomy" id="112509"/>
    <lineage>
        <taxon>Eukaryota</taxon>
        <taxon>Viridiplantae</taxon>
        <taxon>Streptophyta</taxon>
        <taxon>Embryophyta</taxon>
        <taxon>Tracheophyta</taxon>
        <taxon>Spermatophyta</taxon>
        <taxon>Magnoliopsida</taxon>
        <taxon>Liliopsida</taxon>
        <taxon>Poales</taxon>
        <taxon>Poaceae</taxon>
        <taxon>BOP clade</taxon>
        <taxon>Pooideae</taxon>
        <taxon>Triticodae</taxon>
        <taxon>Triticeae</taxon>
        <taxon>Hordeinae</taxon>
        <taxon>Hordeum</taxon>
    </lineage>
</organism>
<dbReference type="EMBL" id="AK360746">
    <property type="protein sequence ID" value="BAJ91954.1"/>
    <property type="molecule type" value="mRNA"/>
</dbReference>
<keyword evidence="1" id="KW-0732">Signal</keyword>
<dbReference type="AlphaFoldDB" id="F2CVJ6"/>
<dbReference type="Proteomes" id="UP000011116">
    <property type="component" value="Chromosome 3H"/>
</dbReference>
<accession>F2CVJ6</accession>
<dbReference type="HOGENOM" id="CLU_137621_0_1_1"/>
<name>F2CVJ6_HORVV</name>
<reference evidence="3" key="4">
    <citation type="submission" date="2022-01" db="UniProtKB">
        <authorList>
            <consortium name="EnsemblPlants"/>
        </authorList>
    </citation>
    <scope>IDENTIFICATION</scope>
    <source>
        <strain evidence="3">subsp. vulgare</strain>
    </source>
</reference>
<dbReference type="PANTHER" id="PTHR34998:SF11">
    <property type="match status" value="1"/>
</dbReference>
<dbReference type="OrthoDB" id="696443at2759"/>
<proteinExistence type="evidence at transcript level"/>
<dbReference type="RefSeq" id="XP_044973430.1">
    <property type="nucleotide sequence ID" value="XM_045117495.1"/>
</dbReference>
<keyword evidence="4" id="KW-1185">Reference proteome</keyword>
<feature type="signal peptide" evidence="1">
    <location>
        <begin position="1"/>
        <end position="17"/>
    </location>
</feature>
<evidence type="ECO:0000313" key="3">
    <source>
        <dbReference type="EnsemblPlants" id="HORVU.MOREX.r3.3HG0321010.1.CDS1"/>
    </source>
</evidence>
<dbReference type="KEGG" id="hvg:123440956"/>
<evidence type="ECO:0000313" key="2">
    <source>
        <dbReference type="EMBL" id="BAJ86867.1"/>
    </source>
</evidence>
<dbReference type="PaxDb" id="4513-MLOC_2305.1"/>
<dbReference type="Gramene" id="HORVU.MOREX.r3.3HG0321010.1">
    <property type="protein sequence ID" value="HORVU.MOREX.r3.3HG0321010.1.CDS1"/>
    <property type="gene ID" value="HORVU.MOREX.r3.3HG0321010"/>
</dbReference>
<dbReference type="GeneID" id="123440956"/>
<gene>
    <name evidence="3" type="primary">LOC123440956</name>
</gene>
<reference evidence="4" key="2">
    <citation type="journal article" date="2012" name="Nature">
        <title>A physical, genetic and functional sequence assembly of the barley genome.</title>
        <authorList>
            <consortium name="The International Barley Genome Sequencing Consortium"/>
            <person name="Mayer K.F."/>
            <person name="Waugh R."/>
            <person name="Brown J.W."/>
            <person name="Schulman A."/>
            <person name="Langridge P."/>
            <person name="Platzer M."/>
            <person name="Fincher G.B."/>
            <person name="Muehlbauer G.J."/>
            <person name="Sato K."/>
            <person name="Close T.J."/>
            <person name="Wise R.P."/>
            <person name="Stein N."/>
        </authorList>
    </citation>
    <scope>NUCLEOTIDE SEQUENCE [LARGE SCALE GENOMIC DNA]</scope>
    <source>
        <strain evidence="4">cv. Morex</strain>
    </source>
</reference>
<evidence type="ECO:0000256" key="1">
    <source>
        <dbReference type="SAM" id="SignalP"/>
    </source>
</evidence>
<dbReference type="EnsemblPlants" id="HORVU.MOREX.r3.3HG0321010.1">
    <property type="protein sequence ID" value="HORVU.MOREX.r3.3HG0321010.1.CDS1"/>
    <property type="gene ID" value="HORVU.MOREX.r3.3HG0321010"/>
</dbReference>
<protein>
    <submittedName>
        <fullName evidence="2">Predicted protein</fullName>
    </submittedName>
</protein>